<accession>A0ACC0QR23</accession>
<reference evidence="1" key="1">
    <citation type="submission" date="2022-06" db="EMBL/GenBank/DDBJ databases">
        <title>Fusarium solani species complex genomes reveal bases of compartmentalisation and animal pathogenesis.</title>
        <authorList>
            <person name="Tsai I.J."/>
        </authorList>
    </citation>
    <scope>NUCLEOTIDE SEQUENCE</scope>
    <source>
        <strain evidence="1">Fu6.1</strain>
    </source>
</reference>
<evidence type="ECO:0000313" key="1">
    <source>
        <dbReference type="EMBL" id="KAI8665755.1"/>
    </source>
</evidence>
<dbReference type="Proteomes" id="UP001065298">
    <property type="component" value="Chromosome 6"/>
</dbReference>
<name>A0ACC0QR23_9HYPO</name>
<keyword evidence="2" id="KW-1185">Reference proteome</keyword>
<organism evidence="1 2">
    <name type="scientific">Fusarium keratoplasticum</name>
    <dbReference type="NCBI Taxonomy" id="1328300"/>
    <lineage>
        <taxon>Eukaryota</taxon>
        <taxon>Fungi</taxon>
        <taxon>Dikarya</taxon>
        <taxon>Ascomycota</taxon>
        <taxon>Pezizomycotina</taxon>
        <taxon>Sordariomycetes</taxon>
        <taxon>Hypocreomycetidae</taxon>
        <taxon>Hypocreales</taxon>
        <taxon>Nectriaceae</taxon>
        <taxon>Fusarium</taxon>
        <taxon>Fusarium solani species complex</taxon>
    </lineage>
</organism>
<evidence type="ECO:0000313" key="2">
    <source>
        <dbReference type="Proteomes" id="UP001065298"/>
    </source>
</evidence>
<comment type="caution">
    <text evidence="1">The sequence shown here is derived from an EMBL/GenBank/DDBJ whole genome shotgun (WGS) entry which is preliminary data.</text>
</comment>
<dbReference type="EMBL" id="CM046508">
    <property type="protein sequence ID" value="KAI8665755.1"/>
    <property type="molecule type" value="Genomic_DNA"/>
</dbReference>
<protein>
    <submittedName>
        <fullName evidence="1">PepX-C domain-containing protein</fullName>
    </submittedName>
</protein>
<proteinExistence type="predicted"/>
<sequence>MAANTYSYSPYYRKAVPPNQVSPPLQPAPPLKHETILLEDRKTLFQKDVAIPMRDGVLLYADVYRPDPSLRAKTPTLVLFAPFGKHGAVPRERFQNMGVDIEKLSQHTHWELPDPLPWCGEWGYSFLLVDPRGIWWSEGDGSNHISPEQGRDGSDIVEWASQQECGRRSGSTGDIGWGGGVSYYAMSANQTAVLKPPHLKAIMIWEGISDIYREVNAPGGIPNVPFQHFWMNMTGNGLGMTEDHGAASIEHPLFDEYWQSKVVDWNLINVPVLAVTGWSSLGLHLRGTIEGWKQMSSPDKYLIIHAGREWSEFYKDENINKQRLFWDRYLQHVANDVEKWPRVELAVRTSATESLRRLESDFPPKAQLIKYRLTTDGKLVLNDGSASNSPPRYVAFIAHKSSSVALFDFKIDRRIEITGYSSVKLFIQGLSFPDVDLFVALQKIDKDGQTVKYYNSTQKLEADASFGWLRASHWELETAKSTPERLVHLHQRRLWLRPQDIVEVNVELWPSSTIWEAGETLRLAVKGTTFTDQENMTQFKGPSHSFGEVRIWTGGDYESELLVLDVAPSK</sequence>
<gene>
    <name evidence="1" type="ORF">NCS57_00797800</name>
</gene>